<dbReference type="RefSeq" id="XP_014259928.1">
    <property type="nucleotide sequence ID" value="XM_014404442.2"/>
</dbReference>
<name>A0A8I6S8P4_CIMLE</name>
<evidence type="ECO:0000313" key="3">
    <source>
        <dbReference type="Proteomes" id="UP000494040"/>
    </source>
</evidence>
<sequence length="703" mass="79751">MALNPDLEQLDNELELVFFACPCNPDGQVKIQDLIDQLASKYGSDIIGCLQEELSSTDSNDTNQFVSREDFIKFMKNIIILNSGDNVQSTVSFVNSEYVEFRTPLKYSQRTFVEEVDNNNFDCFHQLNISNASYCSDDIRYLRDSKEALEQKLIKAENSIQFLEEHVKIKTDKNIKLSKEIEIMKEDINKIQSLEEECFDLKDKLNKLEVKHKHATSSLKKANLKIEILEEDKFSQSAEIRQLSEELSKKAIILKQMENYNKSLYDEVNILKEKNETLSKKIKEMSVELIDKEVLMDRITELASEKQNLQIQLSEITVSQALNNISNMSESDTSETRIVCMTPFPVENPGVSLKSELNDAFGLDSSQNGQLPIIIQEKNRLADFSTSSTEEKHGSRAENSEENISDLGMMPLICETPVSKVKTKSVCRSLYKNAISNFEELAAPLENGLCDMDICQSPISIEGRFTGTQTARMLSPIDDINKSTDCIQLDMSETLSSFDSQDSISGTINYETPTFNYLEILEKEAEMNFTKVIQLKDEVVQKYGSQLFKENSSDKIVSNYLKRKNDLGIAIINNGLKLSTERDCLDTLKLMRSNKNSQYKLTYFSFPESRVHSSSIYGLIWLIHALTKLVGKMAKLCVITTLLFAMLAYSSLVMLCVNGSPSLQNPEFYQCFVAPRLPISKFYNYASGLLTFQVTYPHGPPPT</sequence>
<proteinExistence type="predicted"/>
<organism evidence="2 3">
    <name type="scientific">Cimex lectularius</name>
    <name type="common">Bed bug</name>
    <name type="synonym">Acanthia lectularia</name>
    <dbReference type="NCBI Taxonomy" id="79782"/>
    <lineage>
        <taxon>Eukaryota</taxon>
        <taxon>Metazoa</taxon>
        <taxon>Ecdysozoa</taxon>
        <taxon>Arthropoda</taxon>
        <taxon>Hexapoda</taxon>
        <taxon>Insecta</taxon>
        <taxon>Pterygota</taxon>
        <taxon>Neoptera</taxon>
        <taxon>Paraneoptera</taxon>
        <taxon>Hemiptera</taxon>
        <taxon>Heteroptera</taxon>
        <taxon>Panheteroptera</taxon>
        <taxon>Cimicomorpha</taxon>
        <taxon>Cimicidae</taxon>
        <taxon>Cimex</taxon>
    </lineage>
</organism>
<evidence type="ECO:0000313" key="2">
    <source>
        <dbReference type="EnsemblMetazoa" id="XP_014259928.1"/>
    </source>
</evidence>
<evidence type="ECO:0000256" key="1">
    <source>
        <dbReference type="SAM" id="Coils"/>
    </source>
</evidence>
<dbReference type="GeneID" id="106672767"/>
<dbReference type="Proteomes" id="UP000494040">
    <property type="component" value="Unassembled WGS sequence"/>
</dbReference>
<keyword evidence="3" id="KW-1185">Reference proteome</keyword>
<feature type="coiled-coil region" evidence="1">
    <location>
        <begin position="139"/>
        <end position="312"/>
    </location>
</feature>
<protein>
    <submittedName>
        <fullName evidence="2">Uncharacterized protein</fullName>
    </submittedName>
</protein>
<accession>A0A8I6S8P4</accession>
<dbReference type="EnsemblMetazoa" id="XM_014404442.2">
    <property type="protein sequence ID" value="XP_014259928.1"/>
    <property type="gene ID" value="LOC106672767"/>
</dbReference>
<reference evidence="2" key="1">
    <citation type="submission" date="2022-01" db="UniProtKB">
        <authorList>
            <consortium name="EnsemblMetazoa"/>
        </authorList>
    </citation>
    <scope>IDENTIFICATION</scope>
</reference>
<dbReference type="AlphaFoldDB" id="A0A8I6S8P4"/>
<keyword evidence="1" id="KW-0175">Coiled coil</keyword>